<dbReference type="InterPro" id="IPR019734">
    <property type="entry name" value="TPR_rpt"/>
</dbReference>
<dbReference type="Pfam" id="PF13181">
    <property type="entry name" value="TPR_8"/>
    <property type="match status" value="1"/>
</dbReference>
<dbReference type="SMART" id="SM00028">
    <property type="entry name" value="TPR"/>
    <property type="match status" value="4"/>
</dbReference>
<dbReference type="Gene3D" id="1.25.40.1040">
    <property type="match status" value="1"/>
</dbReference>
<proteinExistence type="predicted"/>
<dbReference type="GO" id="GO:0031415">
    <property type="term" value="C:NatA complex"/>
    <property type="evidence" value="ECO:0007669"/>
    <property type="project" value="TreeGrafter"/>
</dbReference>
<evidence type="ECO:0000256" key="1">
    <source>
        <dbReference type="ARBA" id="ARBA00022737"/>
    </source>
</evidence>
<keyword evidence="5" id="KW-0675">Receptor</keyword>
<keyword evidence="2 3" id="KW-0802">TPR repeat</keyword>
<organism evidence="5 6">
    <name type="scientific">Cristinia sonorae</name>
    <dbReference type="NCBI Taxonomy" id="1940300"/>
    <lineage>
        <taxon>Eukaryota</taxon>
        <taxon>Fungi</taxon>
        <taxon>Dikarya</taxon>
        <taxon>Basidiomycota</taxon>
        <taxon>Agaricomycotina</taxon>
        <taxon>Agaricomycetes</taxon>
        <taxon>Agaricomycetidae</taxon>
        <taxon>Agaricales</taxon>
        <taxon>Pleurotineae</taxon>
        <taxon>Stephanosporaceae</taxon>
        <taxon>Cristinia</taxon>
    </lineage>
</organism>
<reference evidence="5" key="1">
    <citation type="journal article" date="2021" name="New Phytol.">
        <title>Evolutionary innovations through gain and loss of genes in the ectomycorrhizal Boletales.</title>
        <authorList>
            <person name="Wu G."/>
            <person name="Miyauchi S."/>
            <person name="Morin E."/>
            <person name="Kuo A."/>
            <person name="Drula E."/>
            <person name="Varga T."/>
            <person name="Kohler A."/>
            <person name="Feng B."/>
            <person name="Cao Y."/>
            <person name="Lipzen A."/>
            <person name="Daum C."/>
            <person name="Hundley H."/>
            <person name="Pangilinan J."/>
            <person name="Johnson J."/>
            <person name="Barry K."/>
            <person name="LaButti K."/>
            <person name="Ng V."/>
            <person name="Ahrendt S."/>
            <person name="Min B."/>
            <person name="Choi I.G."/>
            <person name="Park H."/>
            <person name="Plett J.M."/>
            <person name="Magnuson J."/>
            <person name="Spatafora J.W."/>
            <person name="Nagy L.G."/>
            <person name="Henrissat B."/>
            <person name="Grigoriev I.V."/>
            <person name="Yang Z.L."/>
            <person name="Xu J."/>
            <person name="Martin F.M."/>
        </authorList>
    </citation>
    <scope>NUCLEOTIDE SEQUENCE</scope>
    <source>
        <strain evidence="5">KKN 215</strain>
    </source>
</reference>
<dbReference type="InterPro" id="IPR021183">
    <property type="entry name" value="NatA_aux_su"/>
</dbReference>
<dbReference type="PANTHER" id="PTHR22767">
    <property type="entry name" value="N-TERMINAL ACETYLTRANSFERASE-RELATED"/>
    <property type="match status" value="1"/>
</dbReference>
<protein>
    <submittedName>
        <fullName evidence="5">NMDA receptor-regulated protein 1a</fullName>
    </submittedName>
</protein>
<feature type="region of interest" description="Disordered" evidence="4">
    <location>
        <begin position="605"/>
        <end position="645"/>
    </location>
</feature>
<dbReference type="FunFam" id="1.25.40.1040:FF:000003">
    <property type="entry name" value="N-terminal acetyltransferase A, auxiliary subunit"/>
    <property type="match status" value="1"/>
</dbReference>
<comment type="caution">
    <text evidence="5">The sequence shown here is derived from an EMBL/GenBank/DDBJ whole genome shotgun (WGS) entry which is preliminary data.</text>
</comment>
<sequence>MAPSGTAAKRALPSKESGLFKEVLNLYETRQLKKGLKTADQVLKKFPEHGETLCMKGLILTHMGRREEGIELVKKGVRLDLTSHIVWHVFGLIQKGEKNYEEALKSYTQALKFDKENMNILRDAAHLQTQLRLFDGLVETRHTLLRLRPNLRQNWIGLAVAYHLNGSLREAKRVLEHYESTLKNIPDYDVEHSEVLLYHIRILEELGDYQEALNLLDVNAKSRAIIDRTAIMEFRARLLSKQGEHDNAEQTWQALIEQNPDSYEYYRGYFSNRGIDLDNITDNTREKALQSLRDFSSQLPRAAAPRRLALDVALGDDFKALAEPYLFSGLDKGIPSLFADIKSLYRNNDKQQVIASIVETIREQSAAQSPQPTTESEPPTTYLWTLYFLAQHYSHTSDYKRALSLLDEALGHTPTLPELLMYKARVLKRLGDPYGAARSMDEARVLDLQDRFLNTKCAKYRLRAGLEEEAQELLGLFTKKDAPSPGADLEDMQSLLFLTEDAGSHQRNGAYGLALKKYHAVQKVFNELEDDQYDFHGYSLRRFTLNIYMNLIPWEDRLRSHPAYVRSAIAASRIYVQLHDDPSLASRSSSLSGLSDAEKKAKKKAKKALQKVQEETKKAVATTSTNEDKGLEPGPPKDDDPTGSKLLEHAGALERAWKWLLPLVTLAEDNIDAQIAIYDVAIRRSKYLQAIKALKRAKILNATYPDLHVRLVDFRKRVSSLSQPPPEPIGSVVKAAVTELIPEEVSLETYNSQYVQHHSTSGKAILTSTKVLQILGSPVSEIESAAFGSLNPEVTLDIETALDIQELLQTIKSSRASEFRLACNKKFELSTVFKSPNELAELRRKAFATAVAEEEQRKQEEVS</sequence>
<feature type="repeat" description="TPR" evidence="3">
    <location>
        <begin position="84"/>
        <end position="117"/>
    </location>
</feature>
<dbReference type="PANTHER" id="PTHR22767:SF2">
    <property type="entry name" value="N(ALPHA)-ACETYLTRANSFERASE 15_16, ISOFORM A"/>
    <property type="match status" value="1"/>
</dbReference>
<dbReference type="PIRSF" id="PIRSF000422">
    <property type="entry name" value="N-terminal-AcTrfase-A_aux_su"/>
    <property type="match status" value="1"/>
</dbReference>
<keyword evidence="1" id="KW-0677">Repeat</keyword>
<dbReference type="AlphaFoldDB" id="A0A8K0XRA9"/>
<accession>A0A8K0XRA9</accession>
<dbReference type="Pfam" id="PF12569">
    <property type="entry name" value="NatA_aux_su"/>
    <property type="match status" value="1"/>
</dbReference>
<evidence type="ECO:0000256" key="2">
    <source>
        <dbReference type="ARBA" id="ARBA00022803"/>
    </source>
</evidence>
<evidence type="ECO:0000313" key="6">
    <source>
        <dbReference type="Proteomes" id="UP000813824"/>
    </source>
</evidence>
<dbReference type="Proteomes" id="UP000813824">
    <property type="component" value="Unassembled WGS sequence"/>
</dbReference>
<dbReference type="OrthoDB" id="10263032at2759"/>
<dbReference type="PROSITE" id="PS50005">
    <property type="entry name" value="TPR"/>
    <property type="match status" value="1"/>
</dbReference>
<dbReference type="Gene3D" id="1.25.40.1010">
    <property type="match status" value="1"/>
</dbReference>
<evidence type="ECO:0000256" key="3">
    <source>
        <dbReference type="PROSITE-ProRule" id="PRU00339"/>
    </source>
</evidence>
<name>A0A8K0XRA9_9AGAR</name>
<gene>
    <name evidence="5" type="ORF">BXZ70DRAFT_931244</name>
</gene>
<evidence type="ECO:0000256" key="4">
    <source>
        <dbReference type="SAM" id="MobiDB-lite"/>
    </source>
</evidence>
<dbReference type="InterPro" id="IPR011990">
    <property type="entry name" value="TPR-like_helical_dom_sf"/>
</dbReference>
<evidence type="ECO:0000313" key="5">
    <source>
        <dbReference type="EMBL" id="KAH8102267.1"/>
    </source>
</evidence>
<dbReference type="EMBL" id="JAEVFJ010000010">
    <property type="protein sequence ID" value="KAH8102267.1"/>
    <property type="molecule type" value="Genomic_DNA"/>
</dbReference>
<keyword evidence="6" id="KW-1185">Reference proteome</keyword>
<feature type="compositionally biased region" description="Basic and acidic residues" evidence="4">
    <location>
        <begin position="626"/>
        <end position="645"/>
    </location>
</feature>
<dbReference type="SUPFAM" id="SSF48452">
    <property type="entry name" value="TPR-like"/>
    <property type="match status" value="1"/>
</dbReference>